<keyword evidence="4" id="KW-1185">Reference proteome</keyword>
<comment type="caution">
    <text evidence="3">The sequence shown here is derived from an EMBL/GenBank/DDBJ whole genome shotgun (WGS) entry which is preliminary data.</text>
</comment>
<gene>
    <name evidence="3" type="ORF">XAT740_LOCUS21389</name>
</gene>
<feature type="coiled-coil region" evidence="1">
    <location>
        <begin position="413"/>
        <end position="440"/>
    </location>
</feature>
<feature type="compositionally biased region" description="Low complexity" evidence="2">
    <location>
        <begin position="26"/>
        <end position="45"/>
    </location>
</feature>
<feature type="region of interest" description="Disordered" evidence="2">
    <location>
        <begin position="123"/>
        <end position="144"/>
    </location>
</feature>
<proteinExistence type="predicted"/>
<feature type="region of interest" description="Disordered" evidence="2">
    <location>
        <begin position="26"/>
        <end position="55"/>
    </location>
</feature>
<reference evidence="3" key="1">
    <citation type="submission" date="2021-02" db="EMBL/GenBank/DDBJ databases">
        <authorList>
            <person name="Nowell W R."/>
        </authorList>
    </citation>
    <scope>NUCLEOTIDE SEQUENCE</scope>
</reference>
<protein>
    <submittedName>
        <fullName evidence="3">Uncharacterized protein</fullName>
    </submittedName>
</protein>
<accession>A0A814TBN2</accession>
<dbReference type="EMBL" id="CAJNOR010001534">
    <property type="protein sequence ID" value="CAF1159246.1"/>
    <property type="molecule type" value="Genomic_DNA"/>
</dbReference>
<dbReference type="Proteomes" id="UP000663828">
    <property type="component" value="Unassembled WGS sequence"/>
</dbReference>
<evidence type="ECO:0000313" key="3">
    <source>
        <dbReference type="EMBL" id="CAF1159246.1"/>
    </source>
</evidence>
<feature type="compositionally biased region" description="Basic residues" evidence="2">
    <location>
        <begin position="46"/>
        <end position="55"/>
    </location>
</feature>
<sequence length="478" mass="57008">MHSQQSNTQVACSQPIASTIRISTPPITTTQQQHTIQSNNYNNSSNKRRKKRCSAKRRLRRFNKKCIKQGLTEEQKQKLMDEYNRTNNITLTNSSILNINNNIEEEPMDVTTVNENQIIKRKSNKRKRLSTSVSHQSISRRLSKKIKSTAASTDVIPTETYSKLPKYLRKAPNLLFQNLRLHLKKKINKLTQKRFIYRHLQLLDQQYRLSLHQNLWQSYLNLGSEHQLWANQVYKLTKSKDHQQCQQFVIKRLADLNRQHDQCTIELRIQSSSCPSKLFPLDKLDHDLQEFAHLQQVYLSKKMNCQLMRYNDIIEENKLFNTLSKFNLTNIQKEVIERLENIRQVQMNVVEDLLKLETQVSMEYLPKIYNDLEHYIRSDFYSPIVKNQLAMELKQKQYKTIQEAKRLWLNIYIDMYEIQYQNYEQQYQQELKQFQSINLNASQINEITLFDSFITSNVRRADSLHPRLWNTDTFCVCY</sequence>
<keyword evidence="1" id="KW-0175">Coiled coil</keyword>
<evidence type="ECO:0000256" key="1">
    <source>
        <dbReference type="SAM" id="Coils"/>
    </source>
</evidence>
<name>A0A814TBN2_ADIRI</name>
<organism evidence="3 4">
    <name type="scientific">Adineta ricciae</name>
    <name type="common">Rotifer</name>
    <dbReference type="NCBI Taxonomy" id="249248"/>
    <lineage>
        <taxon>Eukaryota</taxon>
        <taxon>Metazoa</taxon>
        <taxon>Spiralia</taxon>
        <taxon>Gnathifera</taxon>
        <taxon>Rotifera</taxon>
        <taxon>Eurotatoria</taxon>
        <taxon>Bdelloidea</taxon>
        <taxon>Adinetida</taxon>
        <taxon>Adinetidae</taxon>
        <taxon>Adineta</taxon>
    </lineage>
</organism>
<evidence type="ECO:0000313" key="4">
    <source>
        <dbReference type="Proteomes" id="UP000663828"/>
    </source>
</evidence>
<evidence type="ECO:0000256" key="2">
    <source>
        <dbReference type="SAM" id="MobiDB-lite"/>
    </source>
</evidence>
<dbReference type="AlphaFoldDB" id="A0A814TBN2"/>